<dbReference type="PANTHER" id="PTHR47683">
    <property type="entry name" value="PSEUDOURIDINE SYNTHASE FAMILY PROTEIN-RELATED"/>
    <property type="match status" value="1"/>
</dbReference>
<comment type="caution">
    <text evidence="5">The sequence shown here is derived from an EMBL/GenBank/DDBJ whole genome shotgun (WGS) entry which is preliminary data.</text>
</comment>
<dbReference type="Gene3D" id="3.30.70.1560">
    <property type="entry name" value="Alpha-L RNA-binding motif"/>
    <property type="match status" value="1"/>
</dbReference>
<evidence type="ECO:0000256" key="1">
    <source>
        <dbReference type="ARBA" id="ARBA00008348"/>
    </source>
</evidence>
<gene>
    <name evidence="5" type="ORF">N0K08_16315</name>
</gene>
<evidence type="ECO:0000256" key="2">
    <source>
        <dbReference type="ARBA" id="ARBA00023235"/>
    </source>
</evidence>
<accession>A0ABT2PSN2</accession>
<keyword evidence="2 3" id="KW-0413">Isomerase</keyword>
<sequence length="185" mass="21195">MPRYFLFHKPYGVLSQFTPEDGARSLAEFGLPKGVYPAGRLDKDSEGLLLLTDDGPLIERLLNPKSEKPKTYWVLVERVPTEESLQRLRTGLRIEDYQTKPCEAVLLDPQPEVPPREPPVRLRKSVQDVWLQVRIVEGKNRQVRKMTAAIGHPTLRLVRQSMANLRLEGLAPGEWREMGRGDIEF</sequence>
<evidence type="ECO:0000259" key="4">
    <source>
        <dbReference type="Pfam" id="PF00849"/>
    </source>
</evidence>
<keyword evidence="6" id="KW-1185">Reference proteome</keyword>
<dbReference type="InterPro" id="IPR000748">
    <property type="entry name" value="PsdUridine_synth_RsuA/RluB/E/F"/>
</dbReference>
<dbReference type="NCBIfam" id="TIGR00093">
    <property type="entry name" value="pseudouridine synthase"/>
    <property type="match status" value="1"/>
</dbReference>
<dbReference type="PROSITE" id="PS01149">
    <property type="entry name" value="PSI_RSU"/>
    <property type="match status" value="1"/>
</dbReference>
<dbReference type="EC" id="5.4.99.-" evidence="3"/>
<dbReference type="PANTHER" id="PTHR47683:SF2">
    <property type="entry name" value="RNA-BINDING S4 DOMAIN-CONTAINING PROTEIN"/>
    <property type="match status" value="1"/>
</dbReference>
<organism evidence="5 6">
    <name type="scientific">Acidovorax bellezanensis</name>
    <dbReference type="NCBI Taxonomy" id="2976702"/>
    <lineage>
        <taxon>Bacteria</taxon>
        <taxon>Pseudomonadati</taxon>
        <taxon>Pseudomonadota</taxon>
        <taxon>Betaproteobacteria</taxon>
        <taxon>Burkholderiales</taxon>
        <taxon>Comamonadaceae</taxon>
        <taxon>Acidovorax</taxon>
    </lineage>
</organism>
<dbReference type="InterPro" id="IPR006145">
    <property type="entry name" value="PsdUridine_synth_RsuA/RluA"/>
</dbReference>
<dbReference type="SUPFAM" id="SSF55120">
    <property type="entry name" value="Pseudouridine synthase"/>
    <property type="match status" value="1"/>
</dbReference>
<evidence type="ECO:0000313" key="5">
    <source>
        <dbReference type="EMBL" id="MCT9812212.1"/>
    </source>
</evidence>
<evidence type="ECO:0000313" key="6">
    <source>
        <dbReference type="Proteomes" id="UP001525968"/>
    </source>
</evidence>
<dbReference type="InterPro" id="IPR020103">
    <property type="entry name" value="PsdUridine_synth_cat_dom_sf"/>
</dbReference>
<dbReference type="InterPro" id="IPR020094">
    <property type="entry name" value="TruA/RsuA/RluB/E/F_N"/>
</dbReference>
<dbReference type="EMBL" id="JAODYH010000007">
    <property type="protein sequence ID" value="MCT9812212.1"/>
    <property type="molecule type" value="Genomic_DNA"/>
</dbReference>
<comment type="similarity">
    <text evidence="1 3">Belongs to the pseudouridine synthase RsuA family.</text>
</comment>
<dbReference type="InterPro" id="IPR050343">
    <property type="entry name" value="RsuA_PseudoU_synthase"/>
</dbReference>
<dbReference type="RefSeq" id="WP_261501447.1">
    <property type="nucleotide sequence ID" value="NZ_JAODYH010000007.1"/>
</dbReference>
<evidence type="ECO:0000256" key="3">
    <source>
        <dbReference type="RuleBase" id="RU003887"/>
    </source>
</evidence>
<feature type="domain" description="Pseudouridine synthase RsuA/RluA-like" evidence="4">
    <location>
        <begin position="4"/>
        <end position="149"/>
    </location>
</feature>
<dbReference type="InterPro" id="IPR042092">
    <property type="entry name" value="PsdUridine_s_RsuA/RluB/E/F_cat"/>
</dbReference>
<name>A0ABT2PSN2_9BURK</name>
<protein>
    <recommendedName>
        <fullName evidence="3">Pseudouridine synthase</fullName>
        <ecNumber evidence="3">5.4.99.-</ecNumber>
    </recommendedName>
</protein>
<proteinExistence type="inferred from homology"/>
<reference evidence="5 6" key="1">
    <citation type="submission" date="2022-09" db="EMBL/GenBank/DDBJ databases">
        <title>Draft genome of isolate Be4.</title>
        <authorList>
            <person name="Sanchez-Castro I."/>
            <person name="Martinez-Rodriguez P."/>
            <person name="Descostes M."/>
            <person name="Merroun M."/>
        </authorList>
    </citation>
    <scope>NUCLEOTIDE SEQUENCE [LARGE SCALE GENOMIC DNA]</scope>
    <source>
        <strain evidence="5 6">Be4</strain>
    </source>
</reference>
<dbReference type="Pfam" id="PF00849">
    <property type="entry name" value="PseudoU_synth_2"/>
    <property type="match status" value="1"/>
</dbReference>
<dbReference type="Proteomes" id="UP001525968">
    <property type="component" value="Unassembled WGS sequence"/>
</dbReference>
<dbReference type="Gene3D" id="3.30.70.580">
    <property type="entry name" value="Pseudouridine synthase I, catalytic domain, N-terminal subdomain"/>
    <property type="match status" value="1"/>
</dbReference>
<dbReference type="InterPro" id="IPR018496">
    <property type="entry name" value="PsdUridine_synth_RsuA/RluB_CS"/>
</dbReference>